<keyword evidence="3" id="KW-0472">Membrane</keyword>
<dbReference type="STRING" id="218672.SAMN04489759_102294"/>
<name>A0A1G7LGC3_9RHOB</name>
<evidence type="ECO:0000256" key="1">
    <source>
        <dbReference type="SAM" id="Coils"/>
    </source>
</evidence>
<sequence length="435" mass="48914">MGPIYTLDDFIDMLRRRAGVIITIILLGCIASVFWALSVPHVYQSSEVIQIEQPKIANDLAPSTVEGSSARRLQLIEQQLMARGNLVDIIEKYGLYEDLTALRMTEKVDLLRRSVTITGVAAPREGYGDDGRISVVTFTAEMDDPADAQAVAREFADRTRALSAAQRREQTRETLEFFQRQEENLIRDIAQLEAERADFRSENDLSLDGGLEFRRGEIGSLNEAILELDREIIATRLARERVNPDARAATIAREQADLEATLESLTTQRNLLEEQRDALSASLQTSPEVDRELARFERRLEQLQDQLEVITARRNEAEVGFSLEADERGEKLTTLEAAELPEYPISLSRKKRAAIGGMASIALALIVAFLLELRRPVIRSARQMTRETGLIPVVSIPDLSPREKRRTLGKVWQERLKAGQKGRAARQARKNARQG</sequence>
<feature type="compositionally biased region" description="Basic residues" evidence="2">
    <location>
        <begin position="418"/>
        <end position="435"/>
    </location>
</feature>
<dbReference type="RefSeq" id="WP_093739695.1">
    <property type="nucleotide sequence ID" value="NZ_FNBP01000002.1"/>
</dbReference>
<feature type="region of interest" description="Disordered" evidence="2">
    <location>
        <begin position="416"/>
        <end position="435"/>
    </location>
</feature>
<feature type="transmembrane region" description="Helical" evidence="3">
    <location>
        <begin position="353"/>
        <end position="373"/>
    </location>
</feature>
<accession>A0A1G7LGC3</accession>
<reference evidence="5" key="1">
    <citation type="submission" date="2016-10" db="EMBL/GenBank/DDBJ databases">
        <authorList>
            <person name="Varghese N."/>
            <person name="Submissions S."/>
        </authorList>
    </citation>
    <scope>NUCLEOTIDE SEQUENCE [LARGE SCALE GENOMIC DNA]</scope>
    <source>
        <strain evidence="5">DSM 16477</strain>
    </source>
</reference>
<keyword evidence="3" id="KW-0812">Transmembrane</keyword>
<dbReference type="Proteomes" id="UP000199399">
    <property type="component" value="Unassembled WGS sequence"/>
</dbReference>
<dbReference type="PANTHER" id="PTHR32309">
    <property type="entry name" value="TYROSINE-PROTEIN KINASE"/>
    <property type="match status" value="1"/>
</dbReference>
<keyword evidence="1" id="KW-0175">Coiled coil</keyword>
<dbReference type="InterPro" id="IPR050445">
    <property type="entry name" value="Bact_polysacc_biosynth/exp"/>
</dbReference>
<dbReference type="OrthoDB" id="7642308at2"/>
<keyword evidence="5" id="KW-1185">Reference proteome</keyword>
<dbReference type="PANTHER" id="PTHR32309:SF31">
    <property type="entry name" value="CAPSULAR EXOPOLYSACCHARIDE FAMILY"/>
    <property type="match status" value="1"/>
</dbReference>
<evidence type="ECO:0000313" key="4">
    <source>
        <dbReference type="EMBL" id="SDF48471.1"/>
    </source>
</evidence>
<keyword evidence="3" id="KW-1133">Transmembrane helix</keyword>
<dbReference type="AlphaFoldDB" id="A0A1G7LGC3"/>
<dbReference type="EMBL" id="FNBP01000002">
    <property type="protein sequence ID" value="SDF48471.1"/>
    <property type="molecule type" value="Genomic_DNA"/>
</dbReference>
<feature type="transmembrane region" description="Helical" evidence="3">
    <location>
        <begin position="20"/>
        <end position="43"/>
    </location>
</feature>
<organism evidence="4 5">
    <name type="scientific">Sulfitobacter delicatus</name>
    <dbReference type="NCBI Taxonomy" id="218672"/>
    <lineage>
        <taxon>Bacteria</taxon>
        <taxon>Pseudomonadati</taxon>
        <taxon>Pseudomonadota</taxon>
        <taxon>Alphaproteobacteria</taxon>
        <taxon>Rhodobacterales</taxon>
        <taxon>Roseobacteraceae</taxon>
        <taxon>Sulfitobacter</taxon>
    </lineage>
</organism>
<protein>
    <submittedName>
        <fullName evidence="4">Uncharacterized protein involved in exopolysaccharide biosynthesis</fullName>
    </submittedName>
</protein>
<gene>
    <name evidence="4" type="ORF">SAMN04489759_102294</name>
</gene>
<evidence type="ECO:0000256" key="3">
    <source>
        <dbReference type="SAM" id="Phobius"/>
    </source>
</evidence>
<feature type="coiled-coil region" evidence="1">
    <location>
        <begin position="248"/>
        <end position="320"/>
    </location>
</feature>
<evidence type="ECO:0000313" key="5">
    <source>
        <dbReference type="Proteomes" id="UP000199399"/>
    </source>
</evidence>
<proteinExistence type="predicted"/>
<evidence type="ECO:0000256" key="2">
    <source>
        <dbReference type="SAM" id="MobiDB-lite"/>
    </source>
</evidence>
<feature type="coiled-coil region" evidence="1">
    <location>
        <begin position="168"/>
        <end position="202"/>
    </location>
</feature>